<sequence>MDIIGMILCTKQWRKAALTNSMHFKWTLPCFNENLLSIAPTTKTTTSPRGISLVNYYQPSGKEPFRQRCLFCISVPIIILKSLRISLNFNSTQ</sequence>
<dbReference type="WBParaSite" id="TREG1_25670.1">
    <property type="protein sequence ID" value="TREG1_25670.1"/>
    <property type="gene ID" value="TREG1_25670"/>
</dbReference>
<reference evidence="2" key="2">
    <citation type="submission" date="2023-11" db="UniProtKB">
        <authorList>
            <consortium name="WormBaseParasite"/>
        </authorList>
    </citation>
    <scope>IDENTIFICATION</scope>
</reference>
<proteinExistence type="predicted"/>
<organism evidence="1 2">
    <name type="scientific">Trichobilharzia regenti</name>
    <name type="common">Nasal bird schistosome</name>
    <dbReference type="NCBI Taxonomy" id="157069"/>
    <lineage>
        <taxon>Eukaryota</taxon>
        <taxon>Metazoa</taxon>
        <taxon>Spiralia</taxon>
        <taxon>Lophotrochozoa</taxon>
        <taxon>Platyhelminthes</taxon>
        <taxon>Trematoda</taxon>
        <taxon>Digenea</taxon>
        <taxon>Strigeidida</taxon>
        <taxon>Schistosomatoidea</taxon>
        <taxon>Schistosomatidae</taxon>
        <taxon>Trichobilharzia</taxon>
    </lineage>
</organism>
<dbReference type="Proteomes" id="UP000050795">
    <property type="component" value="Unassembled WGS sequence"/>
</dbReference>
<evidence type="ECO:0000313" key="1">
    <source>
        <dbReference type="Proteomes" id="UP000050795"/>
    </source>
</evidence>
<name>A0AA85JDV7_TRIRE</name>
<keyword evidence="1" id="KW-1185">Reference proteome</keyword>
<evidence type="ECO:0000313" key="2">
    <source>
        <dbReference type="WBParaSite" id="TREG1_25670.1"/>
    </source>
</evidence>
<accession>A0AA85JDV7</accession>
<reference evidence="1" key="1">
    <citation type="submission" date="2022-06" db="EMBL/GenBank/DDBJ databases">
        <authorList>
            <person name="Berger JAMES D."/>
            <person name="Berger JAMES D."/>
        </authorList>
    </citation>
    <scope>NUCLEOTIDE SEQUENCE [LARGE SCALE GENOMIC DNA]</scope>
</reference>
<dbReference type="AlphaFoldDB" id="A0AA85JDV7"/>
<protein>
    <submittedName>
        <fullName evidence="2">Uncharacterized protein</fullName>
    </submittedName>
</protein>